<accession>A0A127P5Q7</accession>
<name>A0A127P5Q7_9BURK</name>
<gene>
    <name evidence="1" type="ORF">CFter6_0286</name>
</gene>
<organism evidence="1">
    <name type="scientific">Collimonas fungivorans</name>
    <dbReference type="NCBI Taxonomy" id="158899"/>
    <lineage>
        <taxon>Bacteria</taxon>
        <taxon>Pseudomonadati</taxon>
        <taxon>Pseudomonadota</taxon>
        <taxon>Betaproteobacteria</taxon>
        <taxon>Burkholderiales</taxon>
        <taxon>Oxalobacteraceae</taxon>
        <taxon>Collimonas</taxon>
    </lineage>
</organism>
<protein>
    <submittedName>
        <fullName evidence="1">Uncharacterized protein</fullName>
    </submittedName>
</protein>
<proteinExistence type="predicted"/>
<reference evidence="1 2" key="1">
    <citation type="submission" date="2015-11" db="EMBL/GenBank/DDBJ databases">
        <title>Exploring the genomic traits of fungus-feeding bacterial genus Collimonas.</title>
        <authorList>
            <person name="Song C."/>
            <person name="Schmidt R."/>
            <person name="de Jager V."/>
            <person name="Krzyzanowska D."/>
            <person name="Jongedijk E."/>
            <person name="Cankar K."/>
            <person name="Beekwilder J."/>
            <person name="van Veen A."/>
            <person name="de Boer W."/>
            <person name="van Veen J.A."/>
            <person name="Garbeva P."/>
        </authorList>
    </citation>
    <scope>NUCLEOTIDE SEQUENCE [LARGE SCALE GENOMIC DNA]</scope>
    <source>
        <strain evidence="1 2">Ter6</strain>
    </source>
</reference>
<evidence type="ECO:0000313" key="2">
    <source>
        <dbReference type="Proteomes" id="UP000072421"/>
    </source>
</evidence>
<evidence type="ECO:0000313" key="1">
    <source>
        <dbReference type="EMBL" id="AMO93018.1"/>
    </source>
</evidence>
<sequence length="38" mass="4196">MTAWAAAIATTGVSPAVPDYRLLVFSYFIFYIAVRIIS</sequence>
<dbReference type="Proteomes" id="UP000072421">
    <property type="component" value="Chromosome"/>
</dbReference>
<dbReference type="AlphaFoldDB" id="A0A127P5Q7"/>
<dbReference type="EMBL" id="CP013232">
    <property type="protein sequence ID" value="AMO93018.1"/>
    <property type="molecule type" value="Genomic_DNA"/>
</dbReference>